<name>A0A1M7U4Y6_9RHOB</name>
<feature type="region of interest" description="Disordered" evidence="1">
    <location>
        <begin position="1"/>
        <end position="26"/>
    </location>
</feature>
<keyword evidence="5" id="KW-1185">Reference proteome</keyword>
<evidence type="ECO:0000259" key="2">
    <source>
        <dbReference type="Pfam" id="PF05876"/>
    </source>
</evidence>
<organism evidence="4 5">
    <name type="scientific">Oceanicella actignis</name>
    <dbReference type="NCBI Taxonomy" id="1189325"/>
    <lineage>
        <taxon>Bacteria</taxon>
        <taxon>Pseudomonadati</taxon>
        <taxon>Pseudomonadota</taxon>
        <taxon>Alphaproteobacteria</taxon>
        <taxon>Rhodobacterales</taxon>
        <taxon>Paracoccaceae</taxon>
        <taxon>Oceanicella</taxon>
    </lineage>
</organism>
<accession>A0A1M7U4Y6</accession>
<feature type="domain" description="Terminase large subunit GpA endonuclease" evidence="3">
    <location>
        <begin position="327"/>
        <end position="625"/>
    </location>
</feature>
<dbReference type="InterPro" id="IPR027417">
    <property type="entry name" value="P-loop_NTPase"/>
</dbReference>
<dbReference type="GO" id="GO:0016887">
    <property type="term" value="F:ATP hydrolysis activity"/>
    <property type="evidence" value="ECO:0007669"/>
    <property type="project" value="InterPro"/>
</dbReference>
<feature type="compositionally biased region" description="Low complexity" evidence="1">
    <location>
        <begin position="11"/>
        <end position="25"/>
    </location>
</feature>
<evidence type="ECO:0000313" key="5">
    <source>
        <dbReference type="Proteomes" id="UP000184066"/>
    </source>
</evidence>
<dbReference type="AlphaFoldDB" id="A0A1M7U4Y6"/>
<feature type="compositionally biased region" description="Polar residues" evidence="1">
    <location>
        <begin position="1"/>
        <end position="10"/>
    </location>
</feature>
<proteinExistence type="inferred from homology"/>
<feature type="domain" description="Phage terminase large subunit GpA ATPase" evidence="2">
    <location>
        <begin position="70"/>
        <end position="316"/>
    </location>
</feature>
<reference evidence="4 5" key="1">
    <citation type="submission" date="2016-12" db="EMBL/GenBank/DDBJ databases">
        <authorList>
            <person name="Song W.-J."/>
            <person name="Kurnit D.M."/>
        </authorList>
    </citation>
    <scope>NUCLEOTIDE SEQUENCE [LARGE SCALE GENOMIC DNA]</scope>
    <source>
        <strain evidence="4 5">CGMCC 1.10808</strain>
    </source>
</reference>
<dbReference type="InterPro" id="IPR008866">
    <property type="entry name" value="Phage_lambda_GpA-like"/>
</dbReference>
<dbReference type="OrthoDB" id="5181253at2"/>
<evidence type="ECO:0000313" key="4">
    <source>
        <dbReference type="EMBL" id="SHN77910.1"/>
    </source>
</evidence>
<dbReference type="EMBL" id="FRDL01000019">
    <property type="protein sequence ID" value="SHN77910.1"/>
    <property type="molecule type" value="Genomic_DNA"/>
</dbReference>
<dbReference type="Pfam" id="PF05876">
    <property type="entry name" value="GpA_ATPase"/>
    <property type="match status" value="1"/>
</dbReference>
<dbReference type="PANTHER" id="PTHR34413:SF2">
    <property type="entry name" value="PROPHAGE TAIL FIBER ASSEMBLY PROTEIN HOMOLOG TFAE-RELATED"/>
    <property type="match status" value="1"/>
</dbReference>
<dbReference type="GO" id="GO:0004519">
    <property type="term" value="F:endonuclease activity"/>
    <property type="evidence" value="ECO:0007669"/>
    <property type="project" value="InterPro"/>
</dbReference>
<dbReference type="Pfam" id="PF20454">
    <property type="entry name" value="GpA_nuclease"/>
    <property type="match status" value="1"/>
</dbReference>
<dbReference type="InterPro" id="IPR046454">
    <property type="entry name" value="GpA_endonuclease"/>
</dbReference>
<dbReference type="InterPro" id="IPR051220">
    <property type="entry name" value="TFA_Chaperone"/>
</dbReference>
<dbReference type="RefSeq" id="WP_083581650.1">
    <property type="nucleotide sequence ID" value="NZ_FOHL01000017.1"/>
</dbReference>
<sequence length="676" mass="75167">MSAPISRNSPSQGSASDEIASSSEAVGETITTFDGAEALLRAWGRGLTPDPWLTVSEWADRHRWLSSRASAEPGRYRTERTPYMRAIMDALSPGHPAQRVVFQKAAQVGATEAGNNWIGFVIHHAPGPMLAVQPTVELAKRNSRQRIDPLIEESPALKERVRPARARDSGNTQLSKDFPGGVLVMTGANSAVGLRSMPARYVFLDEVDAYPASADEEGDPVSLAEARSLTFAHRRKVFLVSTPTIRGVSRIEREYEASDQRRFFVPCPHCGAMQWLRFERLRWEKGRPETAAYTCNACEEPIEEHHKPAMLSLGEWRPTAEPRDARTVGFHLSALYSPPGWKSWADIARDKETAAGSDEAERVFRNTVLGETWIETGDAPDWQRIAERREDWPAGTVPERGLFLTAGADVQKDRIEVDVWAWGRGLESWLVDHVVIEGGPANPECWDALTELLGRSWRHVGGAELGLARLAIDTGYETAAVYGWARSVGFAQVAPVKGVEGFNRASPVSGPTYVDATVSGKRLRRGARLWTVAVSTFKAETYRFLRLARPTVEELEEGAAFPPGTVHLPGWVDSEWLKQLVAEQLVTVRNRRGFARLEWQKLRERNEALDARVYARAAAWIAGADRWGEATWADLEEQVGVRGTEPERSEGQAPAGRIHRKPGRRARRVFRSSYMG</sequence>
<dbReference type="STRING" id="1189325.SAMN04488119_11712"/>
<protein>
    <submittedName>
        <fullName evidence="4">Phage terminase, large subunit GpA</fullName>
    </submittedName>
</protein>
<evidence type="ECO:0000259" key="3">
    <source>
        <dbReference type="Pfam" id="PF20454"/>
    </source>
</evidence>
<gene>
    <name evidence="4" type="ORF">SAMN05216200_1193</name>
</gene>
<dbReference type="GO" id="GO:0005524">
    <property type="term" value="F:ATP binding"/>
    <property type="evidence" value="ECO:0007669"/>
    <property type="project" value="InterPro"/>
</dbReference>
<dbReference type="InterPro" id="IPR046453">
    <property type="entry name" value="GpA_ATPase"/>
</dbReference>
<evidence type="ECO:0000256" key="1">
    <source>
        <dbReference type="SAM" id="MobiDB-lite"/>
    </source>
</evidence>
<dbReference type="Proteomes" id="UP000184066">
    <property type="component" value="Unassembled WGS sequence"/>
</dbReference>
<dbReference type="HAMAP" id="MF_04144">
    <property type="entry name" value="TERL_LAMBDA"/>
    <property type="match status" value="1"/>
</dbReference>
<dbReference type="Gene3D" id="3.40.50.300">
    <property type="entry name" value="P-loop containing nucleotide triphosphate hydrolases"/>
    <property type="match status" value="1"/>
</dbReference>
<dbReference type="PANTHER" id="PTHR34413">
    <property type="entry name" value="PROPHAGE TAIL FIBER ASSEMBLY PROTEIN HOMOLOG TFAE-RELATED-RELATED"/>
    <property type="match status" value="1"/>
</dbReference>
<feature type="region of interest" description="Disordered" evidence="1">
    <location>
        <begin position="640"/>
        <end position="662"/>
    </location>
</feature>